<dbReference type="Pfam" id="PF21839">
    <property type="entry name" value="DUF6898"/>
    <property type="match status" value="1"/>
</dbReference>
<protein>
    <recommendedName>
        <fullName evidence="1">DUF6898 domain-containing protein</fullName>
    </recommendedName>
</protein>
<proteinExistence type="predicted"/>
<comment type="caution">
    <text evidence="2">The sequence shown here is derived from an EMBL/GenBank/DDBJ whole genome shotgun (WGS) entry which is preliminary data.</text>
</comment>
<name>A0A7W9ZFC0_NOVIT</name>
<reference evidence="2 3" key="1">
    <citation type="submission" date="2020-08" db="EMBL/GenBank/DDBJ databases">
        <title>Genomic Encyclopedia of Type Strains, Phase IV (KMG-IV): sequencing the most valuable type-strain genomes for metagenomic binning, comparative biology and taxonomic classification.</title>
        <authorList>
            <person name="Goeker M."/>
        </authorList>
    </citation>
    <scope>NUCLEOTIDE SEQUENCE [LARGE SCALE GENOMIC DNA]</scope>
    <source>
        <strain evidence="2 3">DSM 11590</strain>
    </source>
</reference>
<dbReference type="InterPro" id="IPR054193">
    <property type="entry name" value="DUF6898"/>
</dbReference>
<gene>
    <name evidence="2" type="ORF">FHS48_001483</name>
</gene>
<feature type="domain" description="DUF6898" evidence="1">
    <location>
        <begin position="13"/>
        <end position="66"/>
    </location>
</feature>
<organism evidence="2 3">
    <name type="scientific">Novispirillum itersonii</name>
    <name type="common">Aquaspirillum itersonii</name>
    <dbReference type="NCBI Taxonomy" id="189"/>
    <lineage>
        <taxon>Bacteria</taxon>
        <taxon>Pseudomonadati</taxon>
        <taxon>Pseudomonadota</taxon>
        <taxon>Alphaproteobacteria</taxon>
        <taxon>Rhodospirillales</taxon>
        <taxon>Novispirillaceae</taxon>
        <taxon>Novispirillum</taxon>
    </lineage>
</organism>
<accession>A0A7W9ZFC0</accession>
<sequence length="68" mass="7134">MTGLPTKPDDIGPVYFEIRVLGNAAQVTAIHAATGTEVKVTCPATLARSSMQLAALRRLQSVLAKRAG</sequence>
<evidence type="ECO:0000259" key="1">
    <source>
        <dbReference type="Pfam" id="PF21839"/>
    </source>
</evidence>
<dbReference type="AlphaFoldDB" id="A0A7W9ZFC0"/>
<evidence type="ECO:0000313" key="3">
    <source>
        <dbReference type="Proteomes" id="UP000544872"/>
    </source>
</evidence>
<dbReference type="EMBL" id="JACIIX010000004">
    <property type="protein sequence ID" value="MBB6210073.1"/>
    <property type="molecule type" value="Genomic_DNA"/>
</dbReference>
<dbReference type="RefSeq" id="WP_184262879.1">
    <property type="nucleotide sequence ID" value="NZ_JACIIX010000004.1"/>
</dbReference>
<evidence type="ECO:0000313" key="2">
    <source>
        <dbReference type="EMBL" id="MBB6210073.1"/>
    </source>
</evidence>
<keyword evidence="3" id="KW-1185">Reference proteome</keyword>
<dbReference type="Proteomes" id="UP000544872">
    <property type="component" value="Unassembled WGS sequence"/>
</dbReference>